<dbReference type="Proteomes" id="UP000823388">
    <property type="component" value="Chromosome 9N"/>
</dbReference>
<accession>A0A8T0MPX4</accession>
<dbReference type="OrthoDB" id="595554at2759"/>
<comment type="caution">
    <text evidence="9">The sequence shown here is derived from an EMBL/GenBank/DDBJ whole genome shotgun (WGS) entry which is preliminary data.</text>
</comment>
<keyword evidence="1" id="KW-0479">Metal-binding</keyword>
<keyword evidence="7" id="KW-0812">Transmembrane</keyword>
<proteinExistence type="predicted"/>
<keyword evidence="7" id="KW-1133">Transmembrane helix</keyword>
<feature type="region of interest" description="Disordered" evidence="6">
    <location>
        <begin position="1"/>
        <end position="22"/>
    </location>
</feature>
<evidence type="ECO:0000313" key="9">
    <source>
        <dbReference type="EMBL" id="KAG2539157.1"/>
    </source>
</evidence>
<dbReference type="AlphaFoldDB" id="A0A8T0MPX4"/>
<evidence type="ECO:0000256" key="5">
    <source>
        <dbReference type="SAM" id="Coils"/>
    </source>
</evidence>
<dbReference type="PROSITE" id="PS51999">
    <property type="entry name" value="ZF_GRF"/>
    <property type="match status" value="1"/>
</dbReference>
<keyword evidence="10" id="KW-1185">Reference proteome</keyword>
<dbReference type="Pfam" id="PF06839">
    <property type="entry name" value="Zn_ribbon_GRF"/>
    <property type="match status" value="1"/>
</dbReference>
<reference evidence="9 10" key="1">
    <citation type="submission" date="2020-05" db="EMBL/GenBank/DDBJ databases">
        <title>WGS assembly of Panicum virgatum.</title>
        <authorList>
            <person name="Lovell J.T."/>
            <person name="Jenkins J."/>
            <person name="Shu S."/>
            <person name="Juenger T.E."/>
            <person name="Schmutz J."/>
        </authorList>
    </citation>
    <scope>NUCLEOTIDE SEQUENCE [LARGE SCALE GENOMIC DNA]</scope>
    <source>
        <strain evidence="10">cv. AP13</strain>
    </source>
</reference>
<organism evidence="9 10">
    <name type="scientific">Panicum virgatum</name>
    <name type="common">Blackwell switchgrass</name>
    <dbReference type="NCBI Taxonomy" id="38727"/>
    <lineage>
        <taxon>Eukaryota</taxon>
        <taxon>Viridiplantae</taxon>
        <taxon>Streptophyta</taxon>
        <taxon>Embryophyta</taxon>
        <taxon>Tracheophyta</taxon>
        <taxon>Spermatophyta</taxon>
        <taxon>Magnoliopsida</taxon>
        <taxon>Liliopsida</taxon>
        <taxon>Poales</taxon>
        <taxon>Poaceae</taxon>
        <taxon>PACMAD clade</taxon>
        <taxon>Panicoideae</taxon>
        <taxon>Panicodae</taxon>
        <taxon>Paniceae</taxon>
        <taxon>Panicinae</taxon>
        <taxon>Panicum</taxon>
        <taxon>Panicum sect. Hiantes</taxon>
    </lineage>
</organism>
<name>A0A8T0MPX4_PANVG</name>
<keyword evidence="3" id="KW-0862">Zinc</keyword>
<gene>
    <name evidence="9" type="ORF">PVAP13_9NG353842</name>
</gene>
<evidence type="ECO:0000313" key="10">
    <source>
        <dbReference type="Proteomes" id="UP000823388"/>
    </source>
</evidence>
<evidence type="ECO:0000256" key="1">
    <source>
        <dbReference type="ARBA" id="ARBA00022723"/>
    </source>
</evidence>
<evidence type="ECO:0000256" key="6">
    <source>
        <dbReference type="SAM" id="MobiDB-lite"/>
    </source>
</evidence>
<feature type="domain" description="GRF-type" evidence="8">
    <location>
        <begin position="45"/>
        <end position="87"/>
    </location>
</feature>
<feature type="transmembrane region" description="Helical" evidence="7">
    <location>
        <begin position="161"/>
        <end position="180"/>
    </location>
</feature>
<feature type="coiled-coil region" evidence="5">
    <location>
        <begin position="103"/>
        <end position="154"/>
    </location>
</feature>
<protein>
    <recommendedName>
        <fullName evidence="8">GRF-type domain-containing protein</fullName>
    </recommendedName>
</protein>
<evidence type="ECO:0000256" key="4">
    <source>
        <dbReference type="PROSITE-ProRule" id="PRU01343"/>
    </source>
</evidence>
<keyword evidence="7" id="KW-0472">Membrane</keyword>
<evidence type="ECO:0000256" key="2">
    <source>
        <dbReference type="ARBA" id="ARBA00022771"/>
    </source>
</evidence>
<evidence type="ECO:0000256" key="3">
    <source>
        <dbReference type="ARBA" id="ARBA00022833"/>
    </source>
</evidence>
<dbReference type="GO" id="GO:0008270">
    <property type="term" value="F:zinc ion binding"/>
    <property type="evidence" value="ECO:0007669"/>
    <property type="project" value="UniProtKB-KW"/>
</dbReference>
<sequence length="183" mass="21543">MASSSSCSSGWSASSRGRGGGEMERFRAPVPYRVGPYDYSPAVKCRCNRKAPCWTSWSDDNPGRRYYRCPSRLKPGDCGYYMWMDREATQYEWILMCDLRDAVWQLRREKEEEQQHVQRIQEENGELRQVIVQLEKEKDEFNKKMEEKEQIDLKEKSNFSCFSRCIVVFALLGLLFVLKYSSL</sequence>
<dbReference type="EMBL" id="CM029054">
    <property type="protein sequence ID" value="KAG2539157.1"/>
    <property type="molecule type" value="Genomic_DNA"/>
</dbReference>
<dbReference type="PANTHER" id="PTHR33248">
    <property type="entry name" value="ZINC ION-BINDING PROTEIN"/>
    <property type="match status" value="1"/>
</dbReference>
<dbReference type="InterPro" id="IPR010666">
    <property type="entry name" value="Znf_GRF"/>
</dbReference>
<evidence type="ECO:0000259" key="8">
    <source>
        <dbReference type="PROSITE" id="PS51999"/>
    </source>
</evidence>
<evidence type="ECO:0000256" key="7">
    <source>
        <dbReference type="SAM" id="Phobius"/>
    </source>
</evidence>
<keyword evidence="5" id="KW-0175">Coiled coil</keyword>
<feature type="compositionally biased region" description="Low complexity" evidence="6">
    <location>
        <begin position="1"/>
        <end position="16"/>
    </location>
</feature>
<keyword evidence="2 4" id="KW-0863">Zinc-finger</keyword>